<feature type="region of interest" description="Disordered" evidence="1">
    <location>
        <begin position="1"/>
        <end position="62"/>
    </location>
</feature>
<dbReference type="SUPFAM" id="SSF54495">
    <property type="entry name" value="UBC-like"/>
    <property type="match status" value="1"/>
</dbReference>
<feature type="non-terminal residue" evidence="3">
    <location>
        <position position="1"/>
    </location>
</feature>
<evidence type="ECO:0000259" key="2">
    <source>
        <dbReference type="PROSITE" id="PS50127"/>
    </source>
</evidence>
<evidence type="ECO:0000256" key="1">
    <source>
        <dbReference type="SAM" id="MobiDB-lite"/>
    </source>
</evidence>
<comment type="caution">
    <text evidence="3">The sequence shown here is derived from an EMBL/GenBank/DDBJ whole genome shotgun (WGS) entry which is preliminary data.</text>
</comment>
<accession>A0A9D4IFP3</accession>
<feature type="domain" description="UBC core" evidence="2">
    <location>
        <begin position="97"/>
        <end position="245"/>
    </location>
</feature>
<dbReference type="PANTHER" id="PTHR24067">
    <property type="entry name" value="UBIQUITIN-CONJUGATING ENZYME E2"/>
    <property type="match status" value="1"/>
</dbReference>
<feature type="compositionally biased region" description="Polar residues" evidence="1">
    <location>
        <begin position="300"/>
        <end position="317"/>
    </location>
</feature>
<dbReference type="PROSITE" id="PS50127">
    <property type="entry name" value="UBC_2"/>
    <property type="match status" value="1"/>
</dbReference>
<proteinExistence type="predicted"/>
<dbReference type="SMART" id="SM00212">
    <property type="entry name" value="UBCc"/>
    <property type="match status" value="1"/>
</dbReference>
<reference evidence="3" key="2">
    <citation type="submission" date="2020-11" db="EMBL/GenBank/DDBJ databases">
        <authorList>
            <person name="McCartney M.A."/>
            <person name="Auch B."/>
            <person name="Kono T."/>
            <person name="Mallez S."/>
            <person name="Becker A."/>
            <person name="Gohl D.M."/>
            <person name="Silverstein K.A.T."/>
            <person name="Koren S."/>
            <person name="Bechman K.B."/>
            <person name="Herman A."/>
            <person name="Abrahante J.E."/>
            <person name="Garbe J."/>
        </authorList>
    </citation>
    <scope>NUCLEOTIDE SEQUENCE</scope>
    <source>
        <strain evidence="3">Duluth1</strain>
        <tissue evidence="3">Whole animal</tissue>
    </source>
</reference>
<dbReference type="AlphaFoldDB" id="A0A9D4IFP3"/>
<sequence length="317" mass="36079">SSEHLPHTSSEVQTADTKTPHIIKDTTTTHPETSQTLCSSDQAKPEASGCSTVGHGLREGRKVLPPIPDPATEAEMTASLHSNTKVLPGGSGEGQIKLEYTLMNEYNMLHKQKLPGIYVIPSALSPLIWNGVLFLRQGLYQDAVFRFNLNIPEAYPNADCPRVFFEFPVFHPAVNPKTGELDVKREFKKWRRGTNFLWQVLMYVRRVFFKIDPKCSWNEEAAELYEHNMEEYRKKVETTVRSSKDVLYNPIESKDSHMIRFSPWEPSIHDEAKTDMLTRKKNRSDLELEPHKRNGLSWVSPGTTQIFSSDESTSSLS</sequence>
<protein>
    <recommendedName>
        <fullName evidence="2">UBC core domain-containing protein</fullName>
    </recommendedName>
</protein>
<feature type="compositionally biased region" description="Polar residues" evidence="1">
    <location>
        <begin position="25"/>
        <end position="42"/>
    </location>
</feature>
<dbReference type="InterPro" id="IPR050113">
    <property type="entry name" value="Ub_conjugating_enzyme"/>
</dbReference>
<dbReference type="InterPro" id="IPR016135">
    <property type="entry name" value="UBQ-conjugating_enzyme/RWD"/>
</dbReference>
<feature type="region of interest" description="Disordered" evidence="1">
    <location>
        <begin position="292"/>
        <end position="317"/>
    </location>
</feature>
<reference evidence="3" key="1">
    <citation type="journal article" date="2019" name="bioRxiv">
        <title>The Genome of the Zebra Mussel, Dreissena polymorpha: A Resource for Invasive Species Research.</title>
        <authorList>
            <person name="McCartney M.A."/>
            <person name="Auch B."/>
            <person name="Kono T."/>
            <person name="Mallez S."/>
            <person name="Zhang Y."/>
            <person name="Obille A."/>
            <person name="Becker A."/>
            <person name="Abrahante J.E."/>
            <person name="Garbe J."/>
            <person name="Badalamenti J.P."/>
            <person name="Herman A."/>
            <person name="Mangelson H."/>
            <person name="Liachko I."/>
            <person name="Sullivan S."/>
            <person name="Sone E.D."/>
            <person name="Koren S."/>
            <person name="Silverstein K.A.T."/>
            <person name="Beckman K.B."/>
            <person name="Gohl D.M."/>
        </authorList>
    </citation>
    <scope>NUCLEOTIDE SEQUENCE</scope>
    <source>
        <strain evidence="3">Duluth1</strain>
        <tissue evidence="3">Whole animal</tissue>
    </source>
</reference>
<dbReference type="CDD" id="cd23814">
    <property type="entry name" value="UEV_AKTIP"/>
    <property type="match status" value="1"/>
</dbReference>
<dbReference type="EMBL" id="JAIWYP010000009">
    <property type="protein sequence ID" value="KAH3772295.1"/>
    <property type="molecule type" value="Genomic_DNA"/>
</dbReference>
<name>A0A9D4IFP3_DREPO</name>
<organism evidence="3 4">
    <name type="scientific">Dreissena polymorpha</name>
    <name type="common">Zebra mussel</name>
    <name type="synonym">Mytilus polymorpha</name>
    <dbReference type="NCBI Taxonomy" id="45954"/>
    <lineage>
        <taxon>Eukaryota</taxon>
        <taxon>Metazoa</taxon>
        <taxon>Spiralia</taxon>
        <taxon>Lophotrochozoa</taxon>
        <taxon>Mollusca</taxon>
        <taxon>Bivalvia</taxon>
        <taxon>Autobranchia</taxon>
        <taxon>Heteroconchia</taxon>
        <taxon>Euheterodonta</taxon>
        <taxon>Imparidentia</taxon>
        <taxon>Neoheterodontei</taxon>
        <taxon>Myida</taxon>
        <taxon>Dreissenoidea</taxon>
        <taxon>Dreissenidae</taxon>
        <taxon>Dreissena</taxon>
    </lineage>
</organism>
<evidence type="ECO:0000313" key="4">
    <source>
        <dbReference type="Proteomes" id="UP000828390"/>
    </source>
</evidence>
<gene>
    <name evidence="3" type="ORF">DPMN_173633</name>
</gene>
<evidence type="ECO:0000313" key="3">
    <source>
        <dbReference type="EMBL" id="KAH3772295.1"/>
    </source>
</evidence>
<dbReference type="Proteomes" id="UP000828390">
    <property type="component" value="Unassembled WGS sequence"/>
</dbReference>
<dbReference type="Gene3D" id="3.10.110.10">
    <property type="entry name" value="Ubiquitin Conjugating Enzyme"/>
    <property type="match status" value="1"/>
</dbReference>
<keyword evidence="4" id="KW-1185">Reference proteome</keyword>
<dbReference type="InterPro" id="IPR000608">
    <property type="entry name" value="UBC"/>
</dbReference>
<feature type="compositionally biased region" description="Polar residues" evidence="1">
    <location>
        <begin position="7"/>
        <end position="17"/>
    </location>
</feature>
<dbReference type="Pfam" id="PF00179">
    <property type="entry name" value="UQ_con"/>
    <property type="match status" value="1"/>
</dbReference>